<keyword evidence="2" id="KW-0964">Secreted</keyword>
<reference evidence="7" key="1">
    <citation type="submission" date="2009-03" db="EMBL/GenBank/DDBJ databases">
        <title>A bradykinin-related peptide from Rana catesbeiana.</title>
        <authorList>
            <person name="Zhao R."/>
            <person name="Han W."/>
            <person name="Han J."/>
            <person name="Lei L."/>
            <person name="Sun C."/>
            <person name="Feng X."/>
            <person name="Jiang L."/>
        </authorList>
    </citation>
    <scope>NUCLEOTIDE SEQUENCE</scope>
    <source>
        <tissue evidence="7">Skin</tissue>
    </source>
</reference>
<evidence type="ECO:0000256" key="3">
    <source>
        <dbReference type="ARBA" id="ARBA00022729"/>
    </source>
</evidence>
<sequence>MFTVKKSLLLLFFLGTISLSLCEQERDADEDENKREAQVKDVKRARSWGRIRRPPGCNPFRIAPASYLKRDDDVDEYAGEAKPKTLKERETREETGEGSDAQMGLPHFVLHQQSFNLELKII</sequence>
<dbReference type="InterPro" id="IPR004275">
    <property type="entry name" value="Frog_antimicrobial_propeptide"/>
</dbReference>
<dbReference type="EMBL" id="FJ842523">
    <property type="protein sequence ID" value="ACR46971.1"/>
    <property type="molecule type" value="mRNA"/>
</dbReference>
<comment type="subcellular location">
    <subcellularLocation>
        <location evidence="1">Secreted</location>
    </subcellularLocation>
</comment>
<dbReference type="AlphaFoldDB" id="C5IBR8"/>
<feature type="chain" id="PRO_5002953408" evidence="5">
    <location>
        <begin position="23"/>
        <end position="122"/>
    </location>
</feature>
<evidence type="ECO:0000259" key="6">
    <source>
        <dbReference type="Pfam" id="PF03032"/>
    </source>
</evidence>
<accession>C5IBR8</accession>
<evidence type="ECO:0000313" key="7">
    <source>
        <dbReference type="EMBL" id="ACR46971.1"/>
    </source>
</evidence>
<evidence type="ECO:0000256" key="5">
    <source>
        <dbReference type="SAM" id="SignalP"/>
    </source>
</evidence>
<keyword evidence="3 5" id="KW-0732">Signal</keyword>
<protein>
    <submittedName>
        <fullName evidence="7">Kininogen-1Ca preproprotein</fullName>
    </submittedName>
</protein>
<feature type="compositionally biased region" description="Basic and acidic residues" evidence="4">
    <location>
        <begin position="79"/>
        <end position="95"/>
    </location>
</feature>
<evidence type="ECO:0000256" key="4">
    <source>
        <dbReference type="SAM" id="MobiDB-lite"/>
    </source>
</evidence>
<evidence type="ECO:0000256" key="1">
    <source>
        <dbReference type="ARBA" id="ARBA00004613"/>
    </source>
</evidence>
<dbReference type="Pfam" id="PF03032">
    <property type="entry name" value="FSAP_sig_propep"/>
    <property type="match status" value="1"/>
</dbReference>
<organism evidence="7">
    <name type="scientific">Aquarana catesbeiana</name>
    <name type="common">American bullfrog</name>
    <name type="synonym">Rana catesbeiana</name>
    <dbReference type="NCBI Taxonomy" id="8400"/>
    <lineage>
        <taxon>Eukaryota</taxon>
        <taxon>Metazoa</taxon>
        <taxon>Chordata</taxon>
        <taxon>Craniata</taxon>
        <taxon>Vertebrata</taxon>
        <taxon>Euteleostomi</taxon>
        <taxon>Amphibia</taxon>
        <taxon>Batrachia</taxon>
        <taxon>Anura</taxon>
        <taxon>Neobatrachia</taxon>
        <taxon>Ranoidea</taxon>
        <taxon>Ranidae</taxon>
        <taxon>Aquarana</taxon>
    </lineage>
</organism>
<feature type="region of interest" description="Disordered" evidence="4">
    <location>
        <begin position="74"/>
        <end position="105"/>
    </location>
</feature>
<name>C5IBR8_AQUCT</name>
<evidence type="ECO:0000256" key="2">
    <source>
        <dbReference type="ARBA" id="ARBA00022525"/>
    </source>
</evidence>
<dbReference type="GO" id="GO:0005576">
    <property type="term" value="C:extracellular region"/>
    <property type="evidence" value="ECO:0007669"/>
    <property type="project" value="UniProtKB-SubCell"/>
</dbReference>
<proteinExistence type="evidence at transcript level"/>
<feature type="domain" description="Frog antimicrobial peptide propeptide" evidence="6">
    <location>
        <begin position="2"/>
        <end position="38"/>
    </location>
</feature>
<feature type="signal peptide" evidence="5">
    <location>
        <begin position="1"/>
        <end position="22"/>
    </location>
</feature>